<sequence>MTSTNGSRVGGFRKEVEQERLGPTLAIAASLVLGIRTAKWPATHSEGLSNAEWDKEIEHSVRIARTVLSHLTTRHPELFRSREVPWYVATDGDVPR</sequence>
<dbReference type="EMBL" id="SMGK01000009">
    <property type="protein sequence ID" value="TCK68481.1"/>
    <property type="molecule type" value="Genomic_DNA"/>
</dbReference>
<accession>A0A4V2PU25</accession>
<evidence type="ECO:0000313" key="1">
    <source>
        <dbReference type="EMBL" id="TCK68481.1"/>
    </source>
</evidence>
<organism evidence="1 2">
    <name type="scientific">Acidipila rosea</name>
    <dbReference type="NCBI Taxonomy" id="768535"/>
    <lineage>
        <taxon>Bacteria</taxon>
        <taxon>Pseudomonadati</taxon>
        <taxon>Acidobacteriota</taxon>
        <taxon>Terriglobia</taxon>
        <taxon>Terriglobales</taxon>
        <taxon>Acidobacteriaceae</taxon>
        <taxon>Acidipila</taxon>
    </lineage>
</organism>
<reference evidence="1 2" key="1">
    <citation type="submission" date="2019-03" db="EMBL/GenBank/DDBJ databases">
        <title>Genomic Encyclopedia of Type Strains, Phase IV (KMG-IV): sequencing the most valuable type-strain genomes for metagenomic binning, comparative biology and taxonomic classification.</title>
        <authorList>
            <person name="Goeker M."/>
        </authorList>
    </citation>
    <scope>NUCLEOTIDE SEQUENCE [LARGE SCALE GENOMIC DNA]</scope>
    <source>
        <strain evidence="1 2">DSM 103428</strain>
    </source>
</reference>
<dbReference type="Proteomes" id="UP000295210">
    <property type="component" value="Unassembled WGS sequence"/>
</dbReference>
<dbReference type="AlphaFoldDB" id="A0A4V2PU25"/>
<keyword evidence="2" id="KW-1185">Reference proteome</keyword>
<dbReference type="RefSeq" id="WP_131999561.1">
    <property type="nucleotide sequence ID" value="NZ_SMGK01000009.1"/>
</dbReference>
<gene>
    <name evidence="1" type="ORF">C7378_3560</name>
</gene>
<proteinExistence type="predicted"/>
<name>A0A4V2PU25_9BACT</name>
<dbReference type="OrthoDB" id="121313at2"/>
<protein>
    <submittedName>
        <fullName evidence="1">Uncharacterized protein</fullName>
    </submittedName>
</protein>
<comment type="caution">
    <text evidence="1">The sequence shown here is derived from an EMBL/GenBank/DDBJ whole genome shotgun (WGS) entry which is preliminary data.</text>
</comment>
<evidence type="ECO:0000313" key="2">
    <source>
        <dbReference type="Proteomes" id="UP000295210"/>
    </source>
</evidence>